<dbReference type="GO" id="GO:0005737">
    <property type="term" value="C:cytoplasm"/>
    <property type="evidence" value="ECO:0007669"/>
    <property type="project" value="TreeGrafter"/>
</dbReference>
<evidence type="ECO:0000313" key="17">
    <source>
        <dbReference type="Proteomes" id="UP000637002"/>
    </source>
</evidence>
<comment type="caution">
    <text evidence="16">The sequence shown here is derived from an EMBL/GenBank/DDBJ whole genome shotgun (WGS) entry which is preliminary data.</text>
</comment>
<comment type="catalytic activity">
    <reaction evidence="12">
        <text>ssDNA + n NTP = ssDNA/pppN(pN)n-1 hybrid + (n-1) diphosphate.</text>
        <dbReference type="EC" id="2.7.7.101"/>
    </reaction>
</comment>
<evidence type="ECO:0000256" key="14">
    <source>
        <dbReference type="SAM" id="MobiDB-lite"/>
    </source>
</evidence>
<dbReference type="SUPFAM" id="SSF57783">
    <property type="entry name" value="Zinc beta-ribbon"/>
    <property type="match status" value="1"/>
</dbReference>
<keyword evidence="7" id="KW-0863">Zinc-finger</keyword>
<dbReference type="InterPro" id="IPR006295">
    <property type="entry name" value="DNA_primase_DnaG"/>
</dbReference>
<comment type="subunit">
    <text evidence="12">Monomer. Interacts with DnaB.</text>
</comment>
<dbReference type="FunFam" id="3.90.980.10:FF:000001">
    <property type="entry name" value="DNA primase"/>
    <property type="match status" value="1"/>
</dbReference>
<dbReference type="InterPro" id="IPR030846">
    <property type="entry name" value="DnaG_bac"/>
</dbReference>
<dbReference type="SMART" id="SM00493">
    <property type="entry name" value="TOPRIM"/>
    <property type="match status" value="1"/>
</dbReference>
<dbReference type="CDD" id="cd03364">
    <property type="entry name" value="TOPRIM_DnaG_primases"/>
    <property type="match status" value="1"/>
</dbReference>
<keyword evidence="17" id="KW-1185">Reference proteome</keyword>
<dbReference type="GO" id="GO:0008270">
    <property type="term" value="F:zinc ion binding"/>
    <property type="evidence" value="ECO:0007669"/>
    <property type="project" value="UniProtKB-KW"/>
</dbReference>
<dbReference type="InterPro" id="IPR006171">
    <property type="entry name" value="TOPRIM_dom"/>
</dbReference>
<evidence type="ECO:0000256" key="6">
    <source>
        <dbReference type="ARBA" id="ARBA00022723"/>
    </source>
</evidence>
<dbReference type="GO" id="GO:0003677">
    <property type="term" value="F:DNA binding"/>
    <property type="evidence" value="ECO:0007669"/>
    <property type="project" value="UniProtKB-KW"/>
</dbReference>
<keyword evidence="1 12" id="KW-0240">DNA-directed RNA polymerase</keyword>
<comment type="cofactor">
    <cofactor evidence="13">
        <name>Zn(2+)</name>
        <dbReference type="ChEBI" id="CHEBI:29105"/>
    </cofactor>
    <text evidence="13">Binds 1 zinc ion per monomer.</text>
</comment>
<comment type="caution">
    <text evidence="12">Lacks conserved residue(s) required for the propagation of feature annotation.</text>
</comment>
<proteinExistence type="inferred from homology"/>
<organism evidence="16 17">
    <name type="scientific">Chelatococcus reniformis</name>
    <dbReference type="NCBI Taxonomy" id="1494448"/>
    <lineage>
        <taxon>Bacteria</taxon>
        <taxon>Pseudomonadati</taxon>
        <taxon>Pseudomonadota</taxon>
        <taxon>Alphaproteobacteria</taxon>
        <taxon>Hyphomicrobiales</taxon>
        <taxon>Chelatococcaceae</taxon>
        <taxon>Chelatococcus</taxon>
    </lineage>
</organism>
<dbReference type="GO" id="GO:0003899">
    <property type="term" value="F:DNA-directed RNA polymerase activity"/>
    <property type="evidence" value="ECO:0007669"/>
    <property type="project" value="UniProtKB-UniRule"/>
</dbReference>
<dbReference type="InterPro" id="IPR013264">
    <property type="entry name" value="DNAG_N"/>
</dbReference>
<keyword evidence="4 12" id="KW-0548">Nucleotidyltransferase</keyword>
<dbReference type="EMBL" id="BMGG01000008">
    <property type="protein sequence ID" value="GGC82534.1"/>
    <property type="molecule type" value="Genomic_DNA"/>
</dbReference>
<keyword evidence="2 12" id="KW-0639">Primosome</keyword>
<dbReference type="InterPro" id="IPR019475">
    <property type="entry name" value="DNA_primase_DnaB-bd"/>
</dbReference>
<dbReference type="Pfam" id="PF01807">
    <property type="entry name" value="Zn_ribbon_DnaG"/>
    <property type="match status" value="1"/>
</dbReference>
<dbReference type="RefSeq" id="WP_188611456.1">
    <property type="nucleotide sequence ID" value="NZ_BMGG01000008.1"/>
</dbReference>
<dbReference type="InterPro" id="IPR034151">
    <property type="entry name" value="TOPRIM_DnaG_bac"/>
</dbReference>
<feature type="domain" description="Toprim" evidence="15">
    <location>
        <begin position="266"/>
        <end position="348"/>
    </location>
</feature>
<evidence type="ECO:0000256" key="1">
    <source>
        <dbReference type="ARBA" id="ARBA00022478"/>
    </source>
</evidence>
<protein>
    <recommendedName>
        <fullName evidence="12 13">DNA primase</fullName>
        <ecNumber evidence="12">2.7.7.101</ecNumber>
    </recommendedName>
</protein>
<dbReference type="InterPro" id="IPR036977">
    <property type="entry name" value="DNA_primase_Znf_CHC2"/>
</dbReference>
<dbReference type="InterPro" id="IPR037068">
    <property type="entry name" value="DNA_primase_core_N_sf"/>
</dbReference>
<evidence type="ECO:0000259" key="15">
    <source>
        <dbReference type="PROSITE" id="PS50880"/>
    </source>
</evidence>
<dbReference type="SUPFAM" id="SSF56731">
    <property type="entry name" value="DNA primase core"/>
    <property type="match status" value="1"/>
</dbReference>
<keyword evidence="8 13" id="KW-0862">Zinc</keyword>
<gene>
    <name evidence="12 16" type="primary">dnaG</name>
    <name evidence="16" type="ORF">GCM10010994_45580</name>
</gene>
<dbReference type="FunFam" id="3.40.1360.10:FF:000002">
    <property type="entry name" value="DNA primase"/>
    <property type="match status" value="1"/>
</dbReference>
<dbReference type="GO" id="GO:0006269">
    <property type="term" value="P:DNA replication, synthesis of primer"/>
    <property type="evidence" value="ECO:0007669"/>
    <property type="project" value="UniProtKB-UniRule"/>
</dbReference>
<evidence type="ECO:0000256" key="2">
    <source>
        <dbReference type="ARBA" id="ARBA00022515"/>
    </source>
</evidence>
<dbReference type="PROSITE" id="PS50880">
    <property type="entry name" value="TOPRIM"/>
    <property type="match status" value="1"/>
</dbReference>
<dbReference type="Gene3D" id="3.40.1360.10">
    <property type="match status" value="1"/>
</dbReference>
<dbReference type="Pfam" id="PF10410">
    <property type="entry name" value="DnaB_bind"/>
    <property type="match status" value="1"/>
</dbReference>
<dbReference type="InterPro" id="IPR050219">
    <property type="entry name" value="DnaG_primase"/>
</dbReference>
<evidence type="ECO:0000256" key="12">
    <source>
        <dbReference type="HAMAP-Rule" id="MF_00974"/>
    </source>
</evidence>
<reference evidence="16" key="1">
    <citation type="journal article" date="2014" name="Int. J. Syst. Evol. Microbiol.">
        <title>Complete genome sequence of Corynebacterium casei LMG S-19264T (=DSM 44701T), isolated from a smear-ripened cheese.</title>
        <authorList>
            <consortium name="US DOE Joint Genome Institute (JGI-PGF)"/>
            <person name="Walter F."/>
            <person name="Albersmeier A."/>
            <person name="Kalinowski J."/>
            <person name="Ruckert C."/>
        </authorList>
    </citation>
    <scope>NUCLEOTIDE SEQUENCE</scope>
    <source>
        <strain evidence="16">CGMCC 1.12919</strain>
    </source>
</reference>
<dbReference type="Proteomes" id="UP000637002">
    <property type="component" value="Unassembled WGS sequence"/>
</dbReference>
<dbReference type="PANTHER" id="PTHR30313:SF2">
    <property type="entry name" value="DNA PRIMASE"/>
    <property type="match status" value="1"/>
</dbReference>
<reference evidence="16" key="2">
    <citation type="submission" date="2020-09" db="EMBL/GenBank/DDBJ databases">
        <authorList>
            <person name="Sun Q."/>
            <person name="Zhou Y."/>
        </authorList>
    </citation>
    <scope>NUCLEOTIDE SEQUENCE</scope>
    <source>
        <strain evidence="16">CGMCC 1.12919</strain>
    </source>
</reference>
<evidence type="ECO:0000256" key="5">
    <source>
        <dbReference type="ARBA" id="ARBA00022705"/>
    </source>
</evidence>
<evidence type="ECO:0000256" key="10">
    <source>
        <dbReference type="ARBA" id="ARBA00023125"/>
    </source>
</evidence>
<keyword evidence="11 12" id="KW-0804">Transcription</keyword>
<dbReference type="NCBIfam" id="TIGR01391">
    <property type="entry name" value="dnaG"/>
    <property type="match status" value="1"/>
</dbReference>
<evidence type="ECO:0000256" key="9">
    <source>
        <dbReference type="ARBA" id="ARBA00022842"/>
    </source>
</evidence>
<dbReference type="GO" id="GO:0000428">
    <property type="term" value="C:DNA-directed RNA polymerase complex"/>
    <property type="evidence" value="ECO:0007669"/>
    <property type="project" value="UniProtKB-KW"/>
</dbReference>
<accession>A0A916UPX2</accession>
<dbReference type="Gene3D" id="3.90.580.10">
    <property type="entry name" value="Zinc finger, CHC2-type domain"/>
    <property type="match status" value="1"/>
</dbReference>
<keyword evidence="3 12" id="KW-0808">Transferase</keyword>
<dbReference type="Pfam" id="PF13662">
    <property type="entry name" value="Toprim_4"/>
    <property type="match status" value="1"/>
</dbReference>
<dbReference type="Gene3D" id="3.90.980.10">
    <property type="entry name" value="DNA primase, catalytic core, N-terminal domain"/>
    <property type="match status" value="1"/>
</dbReference>
<dbReference type="HAMAP" id="MF_00974">
    <property type="entry name" value="DNA_primase_DnaG"/>
    <property type="match status" value="1"/>
</dbReference>
<keyword evidence="10 12" id="KW-0238">DNA-binding</keyword>
<evidence type="ECO:0000256" key="8">
    <source>
        <dbReference type="ARBA" id="ARBA00022833"/>
    </source>
</evidence>
<keyword evidence="9" id="KW-0460">Magnesium</keyword>
<evidence type="ECO:0000256" key="11">
    <source>
        <dbReference type="ARBA" id="ARBA00023163"/>
    </source>
</evidence>
<dbReference type="InterPro" id="IPR002694">
    <property type="entry name" value="Znf_CHC2"/>
</dbReference>
<comment type="function">
    <text evidence="12 13">RNA polymerase that catalyzes the synthesis of short RNA molecules used as primers for DNA polymerase during DNA replication.</text>
</comment>
<dbReference type="AlphaFoldDB" id="A0A916UPX2"/>
<comment type="similarity">
    <text evidence="12 13">Belongs to the DnaG primase family.</text>
</comment>
<sequence>MRFPPSILDEIKMRLPVTAVVGKRVRLIKAGREWKGLSPFNAEKTPSFFVNDDKQRYFDFSSGKNGDIFTFVMETEGLSFNEAVERLAAEAGIALPQLTADDARREERRQGLHEALELAAAFFEAELGGSRGGRARAYLDGRELGPDVRSRFRLGYAPADRFALRDYLASKGFGREPMIDAGLLVSGDDIAVPYDRFRDRVMFPIADARGRIVAFGGRAMAADVQPKYLNSPETPLFHKGSLLYNFHQARKTARGGPVSSGPADTAAIVVVEGYVDVIAMTRAGLPQAVAPLGTALTQEQLGLLWRAADAPTLCFDGDRAGRRAAYRAIDLALPLLTPGKSVNFALLPEGQDPDDLLRDGGAAAVRAVVAAARPLVELLWAREAEATPLDTPDQRAALEHRVREIINSIQDETVRRHYRAEMNGRIAALIPDSRGPTRRSGYNQGRAGRDSRPAAGGFRRGLGTSVGAGAPLRASAALSRHPLFLRTKPADEPREALILLVLLAHPRLLARHCEELAEIEFTGAETRKLAAQLIDCAASHHDEGGPDPADGLAERLRAQVRRAGLEDALTRLRLLLRPGDTWALDPEADPADAEEMLRQVMVLHRRAGALNSELRAAERALAEDESEANLAWLRDVKMQLTSLEGTEADIDGFGHHGHLRI</sequence>
<dbReference type="GO" id="GO:1990077">
    <property type="term" value="C:primosome complex"/>
    <property type="evidence" value="ECO:0007669"/>
    <property type="project" value="UniProtKB-KW"/>
</dbReference>
<dbReference type="PIRSF" id="PIRSF002811">
    <property type="entry name" value="DnaG"/>
    <property type="match status" value="1"/>
</dbReference>
<dbReference type="PANTHER" id="PTHR30313">
    <property type="entry name" value="DNA PRIMASE"/>
    <property type="match status" value="1"/>
</dbReference>
<name>A0A916UPX2_9HYPH</name>
<keyword evidence="6 13" id="KW-0479">Metal-binding</keyword>
<evidence type="ECO:0000256" key="13">
    <source>
        <dbReference type="PIRNR" id="PIRNR002811"/>
    </source>
</evidence>
<dbReference type="Pfam" id="PF08275">
    <property type="entry name" value="DNAG_N"/>
    <property type="match status" value="1"/>
</dbReference>
<evidence type="ECO:0000256" key="7">
    <source>
        <dbReference type="ARBA" id="ARBA00022771"/>
    </source>
</evidence>
<dbReference type="SMART" id="SM00400">
    <property type="entry name" value="ZnF_CHCC"/>
    <property type="match status" value="1"/>
</dbReference>
<evidence type="ECO:0000313" key="16">
    <source>
        <dbReference type="EMBL" id="GGC82534.1"/>
    </source>
</evidence>
<evidence type="ECO:0000256" key="3">
    <source>
        <dbReference type="ARBA" id="ARBA00022679"/>
    </source>
</evidence>
<keyword evidence="5 12" id="KW-0235">DNA replication</keyword>
<evidence type="ECO:0000256" key="4">
    <source>
        <dbReference type="ARBA" id="ARBA00022695"/>
    </source>
</evidence>
<feature type="region of interest" description="Disordered" evidence="14">
    <location>
        <begin position="431"/>
        <end position="458"/>
    </location>
</feature>
<dbReference type="EC" id="2.7.7.101" evidence="12"/>